<evidence type="ECO:0000313" key="1">
    <source>
        <dbReference type="EMBL" id="PWN51968.1"/>
    </source>
</evidence>
<protein>
    <submittedName>
        <fullName evidence="1">Uncharacterized protein</fullName>
    </submittedName>
</protein>
<keyword evidence="2" id="KW-1185">Reference proteome</keyword>
<organism evidence="1 2">
    <name type="scientific">Violaceomyces palustris</name>
    <dbReference type="NCBI Taxonomy" id="1673888"/>
    <lineage>
        <taxon>Eukaryota</taxon>
        <taxon>Fungi</taxon>
        <taxon>Dikarya</taxon>
        <taxon>Basidiomycota</taxon>
        <taxon>Ustilaginomycotina</taxon>
        <taxon>Ustilaginomycetes</taxon>
        <taxon>Violaceomycetales</taxon>
        <taxon>Violaceomycetaceae</taxon>
        <taxon>Violaceomyces</taxon>
    </lineage>
</organism>
<proteinExistence type="predicted"/>
<evidence type="ECO:0000313" key="2">
    <source>
        <dbReference type="Proteomes" id="UP000245626"/>
    </source>
</evidence>
<dbReference type="EMBL" id="KZ819805">
    <property type="protein sequence ID" value="PWN51968.1"/>
    <property type="molecule type" value="Genomic_DNA"/>
</dbReference>
<dbReference type="Proteomes" id="UP000245626">
    <property type="component" value="Unassembled WGS sequence"/>
</dbReference>
<name>A0ACD0P1D9_9BASI</name>
<sequence length="152" mass="16444">MVEDLPTKPKVAAKRPKKKPKTKKNTKPKPKSKRPAAQWTPDPLFDDGMYHPGRKCRTCKPHASFEDGLYHPGVTGEAASKGYNLPMTPEEAEVEAAATVTKPSKPGAEAKKTKTKSGKVKRSPESDPKKLGEADHLDPLGHFYGGGSSGQQ</sequence>
<accession>A0ACD0P1D9</accession>
<gene>
    <name evidence="1" type="ORF">IE53DRAFT_385649</name>
</gene>
<reference evidence="1 2" key="1">
    <citation type="journal article" date="2018" name="Mol. Biol. Evol.">
        <title>Broad Genomic Sampling Reveals a Smut Pathogenic Ancestry of the Fungal Clade Ustilaginomycotina.</title>
        <authorList>
            <person name="Kijpornyongpan T."/>
            <person name="Mondo S.J."/>
            <person name="Barry K."/>
            <person name="Sandor L."/>
            <person name="Lee J."/>
            <person name="Lipzen A."/>
            <person name="Pangilinan J."/>
            <person name="LaButti K."/>
            <person name="Hainaut M."/>
            <person name="Henrissat B."/>
            <person name="Grigoriev I.V."/>
            <person name="Spatafora J.W."/>
            <person name="Aime M.C."/>
        </authorList>
    </citation>
    <scope>NUCLEOTIDE SEQUENCE [LARGE SCALE GENOMIC DNA]</scope>
    <source>
        <strain evidence="1 2">SA 807</strain>
    </source>
</reference>